<accession>A0A2U2DY87</accession>
<keyword evidence="2" id="KW-1185">Reference proteome</keyword>
<dbReference type="PANTHER" id="PTHR37550:SF1">
    <property type="entry name" value="SSL1300 PROTEIN"/>
    <property type="match status" value="1"/>
</dbReference>
<evidence type="ECO:0000313" key="1">
    <source>
        <dbReference type="EMBL" id="PWE58281.1"/>
    </source>
</evidence>
<dbReference type="InterPro" id="IPR051734">
    <property type="entry name" value="VapB_TA_antitoxins"/>
</dbReference>
<reference evidence="1 2" key="1">
    <citation type="submission" date="2018-05" db="EMBL/GenBank/DDBJ databases">
        <title>The draft genome of strain NS-104.</title>
        <authorList>
            <person name="Hang P."/>
            <person name="Jiang J."/>
        </authorList>
    </citation>
    <scope>NUCLEOTIDE SEQUENCE [LARGE SCALE GENOMIC DNA]</scope>
    <source>
        <strain evidence="1 2">NS-104</strain>
    </source>
</reference>
<dbReference type="SUPFAM" id="SSF89447">
    <property type="entry name" value="AbrB/MazE/MraZ-like"/>
    <property type="match status" value="1"/>
</dbReference>
<evidence type="ECO:0000313" key="2">
    <source>
        <dbReference type="Proteomes" id="UP000245252"/>
    </source>
</evidence>
<protein>
    <submittedName>
        <fullName evidence="1">AbrB/MazE/SpoVT family DNA-binding domain-containing protein</fullName>
    </submittedName>
</protein>
<dbReference type="EMBL" id="QFBC01000001">
    <property type="protein sequence ID" value="PWE58281.1"/>
    <property type="molecule type" value="Genomic_DNA"/>
</dbReference>
<organism evidence="1 2">
    <name type="scientific">Metarhizobium album</name>
    <dbReference type="NCBI Taxonomy" id="2182425"/>
    <lineage>
        <taxon>Bacteria</taxon>
        <taxon>Pseudomonadati</taxon>
        <taxon>Pseudomonadota</taxon>
        <taxon>Alphaproteobacteria</taxon>
        <taxon>Hyphomicrobiales</taxon>
        <taxon>Rhizobiaceae</taxon>
        <taxon>Metarhizobium</taxon>
    </lineage>
</organism>
<dbReference type="RefSeq" id="WP_109456799.1">
    <property type="nucleotide sequence ID" value="NZ_QFBC01000001.1"/>
</dbReference>
<sequence length="79" mass="9263">MGAERHVKLFRHGQHHVVLIPVEFELPGEDAIMSKESDRLVIQPTKASNLLEWLMTIEPWDEEFPDIDEKDPLPREFDL</sequence>
<dbReference type="PANTHER" id="PTHR37550">
    <property type="entry name" value="ANTITOXIN VAPB1"/>
    <property type="match status" value="1"/>
</dbReference>
<dbReference type="Proteomes" id="UP000245252">
    <property type="component" value="Unassembled WGS sequence"/>
</dbReference>
<comment type="caution">
    <text evidence="1">The sequence shown here is derived from an EMBL/GenBank/DDBJ whole genome shotgun (WGS) entry which is preliminary data.</text>
</comment>
<dbReference type="InterPro" id="IPR037914">
    <property type="entry name" value="SpoVT-AbrB_sf"/>
</dbReference>
<dbReference type="OrthoDB" id="7173678at2"/>
<dbReference type="GO" id="GO:0003677">
    <property type="term" value="F:DNA binding"/>
    <property type="evidence" value="ECO:0007669"/>
    <property type="project" value="UniProtKB-KW"/>
</dbReference>
<gene>
    <name evidence="1" type="ORF">DEM27_03695</name>
</gene>
<name>A0A2U2DY87_9HYPH</name>
<dbReference type="AlphaFoldDB" id="A0A2U2DY87"/>
<proteinExistence type="predicted"/>
<keyword evidence="1" id="KW-0238">DNA-binding</keyword>